<feature type="domain" description="Helicase C-terminal" evidence="14">
    <location>
        <begin position="218"/>
        <end position="379"/>
    </location>
</feature>
<evidence type="ECO:0000256" key="3">
    <source>
        <dbReference type="ARBA" id="ARBA00022741"/>
    </source>
</evidence>
<evidence type="ECO:0000256" key="8">
    <source>
        <dbReference type="ARBA" id="ARBA00023235"/>
    </source>
</evidence>
<evidence type="ECO:0000256" key="11">
    <source>
        <dbReference type="ARBA" id="ARBA00044535"/>
    </source>
</evidence>
<dbReference type="Pfam" id="PF16124">
    <property type="entry name" value="RecQ_Zn_bind"/>
    <property type="match status" value="1"/>
</dbReference>
<evidence type="ECO:0000313" key="16">
    <source>
        <dbReference type="Proteomes" id="UP000231152"/>
    </source>
</evidence>
<name>A0A2M8LDR3_9BACT</name>
<accession>A0A2M8LDR3</accession>
<dbReference type="PROSITE" id="PS51192">
    <property type="entry name" value="HELICASE_ATP_BIND_1"/>
    <property type="match status" value="1"/>
</dbReference>
<dbReference type="SUPFAM" id="SSF52540">
    <property type="entry name" value="P-loop containing nucleoside triphosphate hydrolases"/>
    <property type="match status" value="1"/>
</dbReference>
<dbReference type="InterPro" id="IPR014001">
    <property type="entry name" value="Helicase_ATP-bd"/>
</dbReference>
<evidence type="ECO:0000313" key="15">
    <source>
        <dbReference type="EMBL" id="PJE75573.1"/>
    </source>
</evidence>
<dbReference type="Proteomes" id="UP000231152">
    <property type="component" value="Unassembled WGS sequence"/>
</dbReference>
<evidence type="ECO:0000256" key="12">
    <source>
        <dbReference type="ARBA" id="ARBA00044550"/>
    </source>
</evidence>
<dbReference type="PANTHER" id="PTHR13710">
    <property type="entry name" value="DNA HELICASE RECQ FAMILY MEMBER"/>
    <property type="match status" value="1"/>
</dbReference>
<comment type="caution">
    <text evidence="15">The sequence shown here is derived from an EMBL/GenBank/DDBJ whole genome shotgun (WGS) entry which is preliminary data.</text>
</comment>
<dbReference type="GO" id="GO:0006281">
    <property type="term" value="P:DNA repair"/>
    <property type="evidence" value="ECO:0007669"/>
    <property type="project" value="TreeGrafter"/>
</dbReference>
<keyword evidence="2" id="KW-0479">Metal-binding</keyword>
<protein>
    <recommendedName>
        <fullName evidence="11">ATP-dependent DNA helicase RecQ</fullName>
        <ecNumber evidence="10">5.6.2.4</ecNumber>
    </recommendedName>
    <alternativeName>
        <fullName evidence="12">DNA 3'-5' helicase RecQ</fullName>
    </alternativeName>
</protein>
<dbReference type="EC" id="5.6.2.4" evidence="10"/>
<dbReference type="InterPro" id="IPR001650">
    <property type="entry name" value="Helicase_C-like"/>
</dbReference>
<dbReference type="PROSITE" id="PS51194">
    <property type="entry name" value="HELICASE_CTER"/>
    <property type="match status" value="1"/>
</dbReference>
<keyword evidence="4" id="KW-0378">Hydrolase</keyword>
<dbReference type="InterPro" id="IPR032284">
    <property type="entry name" value="RecQ_Zn-bd"/>
</dbReference>
<dbReference type="GO" id="GO:0005524">
    <property type="term" value="F:ATP binding"/>
    <property type="evidence" value="ECO:0007669"/>
    <property type="project" value="UniProtKB-KW"/>
</dbReference>
<dbReference type="NCBIfam" id="TIGR00614">
    <property type="entry name" value="recQ_fam"/>
    <property type="match status" value="1"/>
</dbReference>
<evidence type="ECO:0000259" key="14">
    <source>
        <dbReference type="PROSITE" id="PS51194"/>
    </source>
</evidence>
<dbReference type="Gene3D" id="3.40.50.300">
    <property type="entry name" value="P-loop containing nucleotide triphosphate hydrolases"/>
    <property type="match status" value="2"/>
</dbReference>
<evidence type="ECO:0000256" key="1">
    <source>
        <dbReference type="ARBA" id="ARBA00005446"/>
    </source>
</evidence>
<gene>
    <name evidence="15" type="ORF">COV04_04055</name>
</gene>
<dbReference type="InterPro" id="IPR011545">
    <property type="entry name" value="DEAD/DEAH_box_helicase_dom"/>
</dbReference>
<keyword evidence="5" id="KW-0347">Helicase</keyword>
<evidence type="ECO:0000256" key="6">
    <source>
        <dbReference type="ARBA" id="ARBA00022840"/>
    </source>
</evidence>
<organism evidence="15 16">
    <name type="scientific">Candidatus Uhrbacteria bacterium CG10_big_fil_rev_8_21_14_0_10_48_11</name>
    <dbReference type="NCBI Taxonomy" id="1975037"/>
    <lineage>
        <taxon>Bacteria</taxon>
        <taxon>Candidatus Uhriibacteriota</taxon>
    </lineage>
</organism>
<dbReference type="Pfam" id="PF00270">
    <property type="entry name" value="DEAD"/>
    <property type="match status" value="1"/>
</dbReference>
<dbReference type="GO" id="GO:0005737">
    <property type="term" value="C:cytoplasm"/>
    <property type="evidence" value="ECO:0007669"/>
    <property type="project" value="TreeGrafter"/>
</dbReference>
<comment type="similarity">
    <text evidence="1">Belongs to the helicase family. RecQ subfamily.</text>
</comment>
<feature type="domain" description="Helicase ATP-binding" evidence="13">
    <location>
        <begin position="27"/>
        <end position="195"/>
    </location>
</feature>
<dbReference type="AlphaFoldDB" id="A0A2M8LDR3"/>
<dbReference type="Gene3D" id="1.10.10.10">
    <property type="entry name" value="Winged helix-like DNA-binding domain superfamily/Winged helix DNA-binding domain"/>
    <property type="match status" value="1"/>
</dbReference>
<dbReference type="GO" id="GO:0030894">
    <property type="term" value="C:replisome"/>
    <property type="evidence" value="ECO:0007669"/>
    <property type="project" value="TreeGrafter"/>
</dbReference>
<keyword evidence="3" id="KW-0547">Nucleotide-binding</keyword>
<dbReference type="SMART" id="SM00487">
    <property type="entry name" value="DEXDc"/>
    <property type="match status" value="1"/>
</dbReference>
<dbReference type="GO" id="GO:0043590">
    <property type="term" value="C:bacterial nucleoid"/>
    <property type="evidence" value="ECO:0007669"/>
    <property type="project" value="TreeGrafter"/>
</dbReference>
<dbReference type="InterPro" id="IPR027417">
    <property type="entry name" value="P-loop_NTPase"/>
</dbReference>
<evidence type="ECO:0000256" key="5">
    <source>
        <dbReference type="ARBA" id="ARBA00022806"/>
    </source>
</evidence>
<dbReference type="PANTHER" id="PTHR13710:SF105">
    <property type="entry name" value="ATP-DEPENDENT DNA HELICASE Q1"/>
    <property type="match status" value="1"/>
</dbReference>
<evidence type="ECO:0000256" key="9">
    <source>
        <dbReference type="ARBA" id="ARBA00034617"/>
    </source>
</evidence>
<evidence type="ECO:0000256" key="2">
    <source>
        <dbReference type="ARBA" id="ARBA00022723"/>
    </source>
</evidence>
<keyword evidence="8" id="KW-0413">Isomerase</keyword>
<dbReference type="GO" id="GO:0016787">
    <property type="term" value="F:hydrolase activity"/>
    <property type="evidence" value="ECO:0007669"/>
    <property type="project" value="UniProtKB-KW"/>
</dbReference>
<dbReference type="GO" id="GO:0043138">
    <property type="term" value="F:3'-5' DNA helicase activity"/>
    <property type="evidence" value="ECO:0007669"/>
    <property type="project" value="UniProtKB-EC"/>
</dbReference>
<dbReference type="GO" id="GO:0003677">
    <property type="term" value="F:DNA binding"/>
    <property type="evidence" value="ECO:0007669"/>
    <property type="project" value="UniProtKB-KW"/>
</dbReference>
<dbReference type="GO" id="GO:0006310">
    <property type="term" value="P:DNA recombination"/>
    <property type="evidence" value="ECO:0007669"/>
    <property type="project" value="InterPro"/>
</dbReference>
<dbReference type="CDD" id="cd17920">
    <property type="entry name" value="DEXHc_RecQ"/>
    <property type="match status" value="1"/>
</dbReference>
<evidence type="ECO:0000256" key="7">
    <source>
        <dbReference type="ARBA" id="ARBA00023125"/>
    </source>
</evidence>
<dbReference type="GO" id="GO:0009378">
    <property type="term" value="F:four-way junction helicase activity"/>
    <property type="evidence" value="ECO:0007669"/>
    <property type="project" value="TreeGrafter"/>
</dbReference>
<dbReference type="InterPro" id="IPR004589">
    <property type="entry name" value="DNA_helicase_ATP-dep_RecQ"/>
</dbReference>
<evidence type="ECO:0000256" key="10">
    <source>
        <dbReference type="ARBA" id="ARBA00034808"/>
    </source>
</evidence>
<evidence type="ECO:0000259" key="13">
    <source>
        <dbReference type="PROSITE" id="PS51192"/>
    </source>
</evidence>
<keyword evidence="7" id="KW-0238">DNA-binding</keyword>
<sequence>MATEKVKEFLANTFGYQEFRRGQEDVVAAVLAGRDVLVVMPTGAGKSLCYQLPALLLPGLTLVVSPLIALMKDQVDELNRRGVAATFINSSLSPKERSERTAEVLAGRYQLLYVAPERFYDQPFVSALAGITVSLFAVDEAHCISEWGHDFRPSYLRLRPVLEALHRPPVIALTATATPDVREDIVKALALNDPLVVVTGFDRPNLTYGVIRATPTEKIEKVLELVERVPGPAIVYGGTRDTVDTLREVLEMNDISVAAYHAGMDKVDRAEAQRRFMNDEAQVMVATNAFGLGIDKANIRLLVHFDLPGTLEAYYQEAGRAGRDGKPSYAVLLYHPSDRYLREFFIEGENPSPQLIREVYRYLTQQVGEVIQTTYSEILAGVGMKAPELAVSTAMKTLEHAGYLKRPREGALEAKLQLLHPLEEVDTAVLPRAKVQRQVWELLRDTYQKELENGISFSVEELIRDRAVSREAVSRSLRALNDKGVLVYQPPFRGQEIRLLERTDPEKLDLDWVALRAKRRRGEQKLALMETYAHTSNCRRAYVLHYLGDRDAPDTCAACDNCMTV</sequence>
<evidence type="ECO:0000256" key="4">
    <source>
        <dbReference type="ARBA" id="ARBA00022801"/>
    </source>
</evidence>
<dbReference type="SMART" id="SM00490">
    <property type="entry name" value="HELICc"/>
    <property type="match status" value="1"/>
</dbReference>
<keyword evidence="6" id="KW-0067">ATP-binding</keyword>
<dbReference type="InterPro" id="IPR036388">
    <property type="entry name" value="WH-like_DNA-bd_sf"/>
</dbReference>
<reference evidence="15 16" key="1">
    <citation type="submission" date="2017-09" db="EMBL/GenBank/DDBJ databases">
        <title>Depth-based differentiation of microbial function through sediment-hosted aquifers and enrichment of novel symbionts in the deep terrestrial subsurface.</title>
        <authorList>
            <person name="Probst A.J."/>
            <person name="Ladd B."/>
            <person name="Jarett J.K."/>
            <person name="Geller-Mcgrath D.E."/>
            <person name="Sieber C.M."/>
            <person name="Emerson J.B."/>
            <person name="Anantharaman K."/>
            <person name="Thomas B.C."/>
            <person name="Malmstrom R."/>
            <person name="Stieglmeier M."/>
            <person name="Klingl A."/>
            <person name="Woyke T."/>
            <person name="Ryan C.M."/>
            <person name="Banfield J.F."/>
        </authorList>
    </citation>
    <scope>NUCLEOTIDE SEQUENCE [LARGE SCALE GENOMIC DNA]</scope>
    <source>
        <strain evidence="15">CG10_big_fil_rev_8_21_14_0_10_48_11</strain>
    </source>
</reference>
<dbReference type="FunFam" id="3.40.50.300:FF:000296">
    <property type="entry name" value="ATP-dependent DNA helicase RecQ"/>
    <property type="match status" value="1"/>
</dbReference>
<dbReference type="EMBL" id="PFET01000013">
    <property type="protein sequence ID" value="PJE75573.1"/>
    <property type="molecule type" value="Genomic_DNA"/>
</dbReference>
<proteinExistence type="inferred from homology"/>
<comment type="catalytic activity">
    <reaction evidence="9">
        <text>Couples ATP hydrolysis with the unwinding of duplex DNA by translocating in the 3'-5' direction.</text>
        <dbReference type="EC" id="5.6.2.4"/>
    </reaction>
</comment>
<dbReference type="GO" id="GO:0046872">
    <property type="term" value="F:metal ion binding"/>
    <property type="evidence" value="ECO:0007669"/>
    <property type="project" value="UniProtKB-KW"/>
</dbReference>
<dbReference type="Pfam" id="PF00271">
    <property type="entry name" value="Helicase_C"/>
    <property type="match status" value="1"/>
</dbReference>